<evidence type="ECO:0000256" key="1">
    <source>
        <dbReference type="SAM" id="MobiDB-lite"/>
    </source>
</evidence>
<sequence>MKSVFIFVDYINILEDGNNNFVGLLKAGRNDAIIGSQTNLNVEGDLDEILVKDITELQSVNFFKDITTPSKDAKTITKNKANKDEHTDLSKINVPEQGNYYEENNDAVDTDNTEGKDYVPKEDEKSSDNQGNETNDNHKENIGKQLTGCEKLAVVKFEPIPFEEIPVTKTDLRKDQLYPLKIVQAEQTGECSGDLTAKDLGSLLSLPLVNLRKSYFEIIRFPNCKPKSASYAPA</sequence>
<dbReference type="EMBL" id="VTPC01090712">
    <property type="protein sequence ID" value="KAF2881631.1"/>
    <property type="molecule type" value="Genomic_DNA"/>
</dbReference>
<proteinExistence type="predicted"/>
<feature type="compositionally biased region" description="Basic and acidic residues" evidence="1">
    <location>
        <begin position="77"/>
        <end position="89"/>
    </location>
</feature>
<name>A0A8K0CA06_IGNLU</name>
<evidence type="ECO:0000313" key="3">
    <source>
        <dbReference type="Proteomes" id="UP000801492"/>
    </source>
</evidence>
<gene>
    <name evidence="2" type="ORF">ILUMI_24543</name>
</gene>
<accession>A0A8K0CA06</accession>
<keyword evidence="3" id="KW-1185">Reference proteome</keyword>
<feature type="region of interest" description="Disordered" evidence="1">
    <location>
        <begin position="77"/>
        <end position="143"/>
    </location>
</feature>
<feature type="compositionally biased region" description="Basic and acidic residues" evidence="1">
    <location>
        <begin position="113"/>
        <end position="127"/>
    </location>
</feature>
<dbReference type="AlphaFoldDB" id="A0A8K0CA06"/>
<feature type="compositionally biased region" description="Acidic residues" evidence="1">
    <location>
        <begin position="103"/>
        <end position="112"/>
    </location>
</feature>
<organism evidence="2 3">
    <name type="scientific">Ignelater luminosus</name>
    <name type="common">Cucubano</name>
    <name type="synonym">Pyrophorus luminosus</name>
    <dbReference type="NCBI Taxonomy" id="2038154"/>
    <lineage>
        <taxon>Eukaryota</taxon>
        <taxon>Metazoa</taxon>
        <taxon>Ecdysozoa</taxon>
        <taxon>Arthropoda</taxon>
        <taxon>Hexapoda</taxon>
        <taxon>Insecta</taxon>
        <taxon>Pterygota</taxon>
        <taxon>Neoptera</taxon>
        <taxon>Endopterygota</taxon>
        <taxon>Coleoptera</taxon>
        <taxon>Polyphaga</taxon>
        <taxon>Elateriformia</taxon>
        <taxon>Elateroidea</taxon>
        <taxon>Elateridae</taxon>
        <taxon>Agrypninae</taxon>
        <taxon>Pyrophorini</taxon>
        <taxon>Ignelater</taxon>
    </lineage>
</organism>
<dbReference type="Proteomes" id="UP000801492">
    <property type="component" value="Unassembled WGS sequence"/>
</dbReference>
<protein>
    <submittedName>
        <fullName evidence="2">Uncharacterized protein</fullName>
    </submittedName>
</protein>
<comment type="caution">
    <text evidence="2">The sequence shown here is derived from an EMBL/GenBank/DDBJ whole genome shotgun (WGS) entry which is preliminary data.</text>
</comment>
<reference evidence="2" key="1">
    <citation type="submission" date="2019-08" db="EMBL/GenBank/DDBJ databases">
        <title>The genome of the North American firefly Photinus pyralis.</title>
        <authorList>
            <consortium name="Photinus pyralis genome working group"/>
            <person name="Fallon T.R."/>
            <person name="Sander Lower S.E."/>
            <person name="Weng J.-K."/>
        </authorList>
    </citation>
    <scope>NUCLEOTIDE SEQUENCE</scope>
    <source>
        <strain evidence="2">TRF0915ILg1</strain>
        <tissue evidence="2">Whole body</tissue>
    </source>
</reference>
<evidence type="ECO:0000313" key="2">
    <source>
        <dbReference type="EMBL" id="KAF2881631.1"/>
    </source>
</evidence>